<dbReference type="CDD" id="cd07177">
    <property type="entry name" value="terB_like"/>
    <property type="match status" value="1"/>
</dbReference>
<protein>
    <submittedName>
        <fullName evidence="1">Uncharacterized protein</fullName>
    </submittedName>
</protein>
<gene>
    <name evidence="1" type="ORF">GKIL_4431</name>
</gene>
<dbReference type="AlphaFoldDB" id="U5QNV0"/>
<dbReference type="EMBL" id="CP003587">
    <property type="protein sequence ID" value="AGY60677.1"/>
    <property type="molecule type" value="Genomic_DNA"/>
</dbReference>
<name>U5QNV0_GLOK1</name>
<dbReference type="Proteomes" id="UP000017396">
    <property type="component" value="Chromosome"/>
</dbReference>
<dbReference type="SUPFAM" id="SSF158682">
    <property type="entry name" value="TerB-like"/>
    <property type="match status" value="1"/>
</dbReference>
<dbReference type="OrthoDB" id="1490519at2"/>
<dbReference type="InterPro" id="IPR029024">
    <property type="entry name" value="TerB-like"/>
</dbReference>
<dbReference type="KEGG" id="glj:GKIL_4431"/>
<organism evidence="1 2">
    <name type="scientific">Gloeobacter kilaueensis (strain ATCC BAA-2537 / CCAP 1431/1 / ULC 316 / JS1)</name>
    <dbReference type="NCBI Taxonomy" id="1183438"/>
    <lineage>
        <taxon>Bacteria</taxon>
        <taxon>Bacillati</taxon>
        <taxon>Cyanobacteriota</taxon>
        <taxon>Cyanophyceae</taxon>
        <taxon>Gloeobacterales</taxon>
        <taxon>Gloeobacteraceae</taxon>
        <taxon>Gloeobacter</taxon>
    </lineage>
</organism>
<keyword evidence="2" id="KW-1185">Reference proteome</keyword>
<dbReference type="Gene3D" id="1.10.3680.10">
    <property type="entry name" value="TerB-like"/>
    <property type="match status" value="1"/>
</dbReference>
<evidence type="ECO:0000313" key="1">
    <source>
        <dbReference type="EMBL" id="AGY60677.1"/>
    </source>
</evidence>
<reference evidence="1 2" key="1">
    <citation type="journal article" date="2013" name="PLoS ONE">
        <title>Cultivation and Complete Genome Sequencing of Gloeobacter kilaueensis sp. nov., from a Lava Cave in Kilauea Caldera, Hawai'i.</title>
        <authorList>
            <person name="Saw J.H."/>
            <person name="Schatz M."/>
            <person name="Brown M.V."/>
            <person name="Kunkel D.D."/>
            <person name="Foster J.S."/>
            <person name="Shick H."/>
            <person name="Christensen S."/>
            <person name="Hou S."/>
            <person name="Wan X."/>
            <person name="Donachie S.P."/>
        </authorList>
    </citation>
    <scope>NUCLEOTIDE SEQUENCE [LARGE SCALE GENOMIC DNA]</scope>
    <source>
        <strain evidence="2">JS</strain>
    </source>
</reference>
<accession>U5QNV0</accession>
<dbReference type="eggNOG" id="COG2979">
    <property type="taxonomic scope" value="Bacteria"/>
</dbReference>
<sequence length="319" mass="35392">MADFFESIQPLIVSAEQQGSTLNCVFQCPVTGETVQASAPLQKRETMMGNMAQNVGGNVVQTLKYSVASTIRRAMGFGFVGYIIGDIADSLILQTGNTPGEIHYSEEEKKDALARAFQSADFFVWDNKNSRWISANAEQQMYSDFERQLNAYPVTQPFDQAILARILIAIANADGQLAESEKNFFAWFIDPQLGSLESLSSRPMPSPVELEETTADSTRETIMMLAWSLALADEQLDQNEVALLGSFAQGLGIPLVRHQELMRYAQNYLLERVIGQCLANGQLSPAYEGQILAWSTRIGLDAGEAQRVLVQYKKRHGLY</sequence>
<dbReference type="RefSeq" id="WP_023176065.1">
    <property type="nucleotide sequence ID" value="NC_022600.1"/>
</dbReference>
<dbReference type="HOGENOM" id="CLU_075519_0_0_3"/>
<evidence type="ECO:0000313" key="2">
    <source>
        <dbReference type="Proteomes" id="UP000017396"/>
    </source>
</evidence>
<proteinExistence type="predicted"/>